<keyword evidence="1" id="KW-0812">Transmembrane</keyword>
<reference evidence="3" key="1">
    <citation type="journal article" date="2016" name="Genome Announc.">
        <title>Complete genome sequence of Alkaliphilus metalliredigens strain QYMF, an alkaliphilic and metal-reducing bacterium isolated from borax-contaminated leachate ponds.</title>
        <authorList>
            <person name="Hwang C."/>
            <person name="Copeland A."/>
            <person name="Lucas S."/>
            <person name="Lapidus A."/>
            <person name="Barry K."/>
            <person name="Detter J.C."/>
            <person name="Glavina Del Rio T."/>
            <person name="Hammon N."/>
            <person name="Israni S."/>
            <person name="Dalin E."/>
            <person name="Tice H."/>
            <person name="Pitluck S."/>
            <person name="Chertkov O."/>
            <person name="Brettin T."/>
            <person name="Bruce D."/>
            <person name="Han C."/>
            <person name="Schmutz J."/>
            <person name="Larimer F."/>
            <person name="Land M.L."/>
            <person name="Hauser L."/>
            <person name="Kyrpides N."/>
            <person name="Mikhailova N."/>
            <person name="Ye Q."/>
            <person name="Zhou J."/>
            <person name="Richardson P."/>
            <person name="Fields M.W."/>
        </authorList>
    </citation>
    <scope>NUCLEOTIDE SEQUENCE [LARGE SCALE GENOMIC DNA]</scope>
    <source>
        <strain evidence="3">QYMF</strain>
    </source>
</reference>
<dbReference type="RefSeq" id="WP_012063283.1">
    <property type="nucleotide sequence ID" value="NC_009633.1"/>
</dbReference>
<dbReference type="OrthoDB" id="1947780at2"/>
<proteinExistence type="predicted"/>
<keyword evidence="1" id="KW-0472">Membrane</keyword>
<dbReference type="STRING" id="293826.Amet_2147"/>
<sequence>MKKIIRIKVKHVLAGIGISLALLLLTYTFIPSIILYMGERYNQNGEPMAAKIYYDRLDRFFPNRAETATALERLAEISDTNSLLMISSAGTGSVQGMTVELSKESQEYYEKLVERFPQTWQGRSAQTQLSKQNIRNLLSKGRVDEAFEIMVSHYETINAIPRTNYYDSSVALGATQILKSQGLYNEALRFSNYLLEERDYSFDQRLYQSMAELHALLGNQEQAEEYYLKLLDLIEEGRQREAEFAQQEGNDAISERSYYDNQREVILRRIASLGDKPLQYGKITGSLTLMDSALASIQFFLQEQNDPSRGVIFGGHYEDSIWSITDSSGNFSFGKLPPGRYSLGFILDLDEVGDVILEGGFFPESTIYIDENQNYHWDFNLVDTLRATSPVDNEKIIGDQVHFKWEPFEGAAYYTLEMGSYSSDGSGWISTIYSDKKFHNNEAILSLEELTYTQTGMSYDSEGPTPSSLFGFAQPGGKYFWGVRAHDKNGSILTSTRGYLRSQNTDFHFEERDLRNGDELILARDYQGAIDAYEEDLSYDPEDAYALAMLGKLYGISFNIQEFSYPHADFNKALDYYERLYALTENPSSLDRIADISYSNLQDYEKTLEVLGFIETNYDLNSWQQSYRVRIQAHHGNYRESLDELLTIDHPHSDLEAALRIINNDFTDLTPRDKNSNDLMKEAWVDALNSYGENYASMDANLRNNLLLRSPLEAIEYIGNGNPPPHQALLKLCLEIIEPSITVDTFQEVKDFDDQYGSLDPELSKMLQRLLMTRIY</sequence>
<dbReference type="SUPFAM" id="SSF49452">
    <property type="entry name" value="Starch-binding domain-like"/>
    <property type="match status" value="1"/>
</dbReference>
<keyword evidence="1" id="KW-1133">Transmembrane helix</keyword>
<dbReference type="Proteomes" id="UP000001572">
    <property type="component" value="Chromosome"/>
</dbReference>
<organism evidence="2 3">
    <name type="scientific">Alkaliphilus metalliredigens (strain QYMF)</name>
    <dbReference type="NCBI Taxonomy" id="293826"/>
    <lineage>
        <taxon>Bacteria</taxon>
        <taxon>Bacillati</taxon>
        <taxon>Bacillota</taxon>
        <taxon>Clostridia</taxon>
        <taxon>Peptostreptococcales</taxon>
        <taxon>Natronincolaceae</taxon>
        <taxon>Alkaliphilus</taxon>
    </lineage>
</organism>
<dbReference type="eggNOG" id="COG2956">
    <property type="taxonomic scope" value="Bacteria"/>
</dbReference>
<name>A6TQ38_ALKMQ</name>
<feature type="transmembrane region" description="Helical" evidence="1">
    <location>
        <begin position="12"/>
        <end position="38"/>
    </location>
</feature>
<dbReference type="InterPro" id="IPR011990">
    <property type="entry name" value="TPR-like_helical_dom_sf"/>
</dbReference>
<evidence type="ECO:0000313" key="2">
    <source>
        <dbReference type="EMBL" id="ABR48306.1"/>
    </source>
</evidence>
<dbReference type="Gene3D" id="2.60.40.10">
    <property type="entry name" value="Immunoglobulins"/>
    <property type="match status" value="1"/>
</dbReference>
<gene>
    <name evidence="2" type="ordered locus">Amet_2147</name>
</gene>
<dbReference type="EMBL" id="CP000724">
    <property type="protein sequence ID" value="ABR48306.1"/>
    <property type="molecule type" value="Genomic_DNA"/>
</dbReference>
<dbReference type="eggNOG" id="COG0457">
    <property type="taxonomic scope" value="Bacteria"/>
</dbReference>
<dbReference type="InterPro" id="IPR013783">
    <property type="entry name" value="Ig-like_fold"/>
</dbReference>
<dbReference type="KEGG" id="amt:Amet_2147"/>
<dbReference type="SUPFAM" id="SSF48452">
    <property type="entry name" value="TPR-like"/>
    <property type="match status" value="2"/>
</dbReference>
<evidence type="ECO:0000313" key="3">
    <source>
        <dbReference type="Proteomes" id="UP000001572"/>
    </source>
</evidence>
<evidence type="ECO:0000256" key="1">
    <source>
        <dbReference type="SAM" id="Phobius"/>
    </source>
</evidence>
<accession>A6TQ38</accession>
<protein>
    <submittedName>
        <fullName evidence="2">Uncharacterized protein</fullName>
    </submittedName>
</protein>
<keyword evidence="3" id="KW-1185">Reference proteome</keyword>
<dbReference type="GO" id="GO:0030246">
    <property type="term" value="F:carbohydrate binding"/>
    <property type="evidence" value="ECO:0007669"/>
    <property type="project" value="InterPro"/>
</dbReference>
<dbReference type="AlphaFoldDB" id="A6TQ38"/>
<dbReference type="Gene3D" id="1.25.40.10">
    <property type="entry name" value="Tetratricopeptide repeat domain"/>
    <property type="match status" value="2"/>
</dbReference>
<dbReference type="InterPro" id="IPR013784">
    <property type="entry name" value="Carb-bd-like_fold"/>
</dbReference>
<dbReference type="HOGENOM" id="CLU_360432_0_0_9"/>